<evidence type="ECO:0000256" key="5">
    <source>
        <dbReference type="SAM" id="MobiDB-lite"/>
    </source>
</evidence>
<keyword evidence="3 6" id="KW-1133">Transmembrane helix</keyword>
<reference evidence="7 8" key="1">
    <citation type="submission" date="2024-07" db="EMBL/GenBank/DDBJ databases">
        <title>Section-level genome sequencing and comparative genomics of Aspergillus sections Usti and Cavernicolus.</title>
        <authorList>
            <consortium name="Lawrence Berkeley National Laboratory"/>
            <person name="Nybo J.L."/>
            <person name="Vesth T.C."/>
            <person name="Theobald S."/>
            <person name="Frisvad J.C."/>
            <person name="Larsen T.O."/>
            <person name="Kjaerboelling I."/>
            <person name="Rothschild-Mancinelli K."/>
            <person name="Lyhne E.K."/>
            <person name="Kogle M.E."/>
            <person name="Barry K."/>
            <person name="Clum A."/>
            <person name="Na H."/>
            <person name="Ledsgaard L."/>
            <person name="Lin J."/>
            <person name="Lipzen A."/>
            <person name="Kuo A."/>
            <person name="Riley R."/>
            <person name="Mondo S."/>
            <person name="LaButti K."/>
            <person name="Haridas S."/>
            <person name="Pangalinan J."/>
            <person name="Salamov A.A."/>
            <person name="Simmons B.A."/>
            <person name="Magnuson J.K."/>
            <person name="Chen J."/>
            <person name="Drula E."/>
            <person name="Henrissat B."/>
            <person name="Wiebenga A."/>
            <person name="Lubbers R.J."/>
            <person name="Gomes A.C."/>
            <person name="Makela M.R."/>
            <person name="Stajich J."/>
            <person name="Grigoriev I.V."/>
            <person name="Mortensen U.H."/>
            <person name="De vries R.P."/>
            <person name="Baker S.E."/>
            <person name="Andersen M.R."/>
        </authorList>
    </citation>
    <scope>NUCLEOTIDE SEQUENCE [LARGE SCALE GENOMIC DNA]</scope>
    <source>
        <strain evidence="7 8">CBS 600.67</strain>
    </source>
</reference>
<protein>
    <recommendedName>
        <fullName evidence="9">Major facilitator superfamily domain-containing protein</fullName>
    </recommendedName>
</protein>
<comment type="caution">
    <text evidence="7">The sequence shown here is derived from an EMBL/GenBank/DDBJ whole genome shotgun (WGS) entry which is preliminary data.</text>
</comment>
<feature type="transmembrane region" description="Helical" evidence="6">
    <location>
        <begin position="95"/>
        <end position="123"/>
    </location>
</feature>
<dbReference type="InterPro" id="IPR036259">
    <property type="entry name" value="MFS_trans_sf"/>
</dbReference>
<keyword evidence="4 6" id="KW-0472">Membrane</keyword>
<keyword evidence="8" id="KW-1185">Reference proteome</keyword>
<dbReference type="EMBL" id="JBFXLS010000211">
    <property type="protein sequence ID" value="KAL2811921.1"/>
    <property type="molecule type" value="Genomic_DNA"/>
</dbReference>
<sequence>MEKMIDESIIRSMPMTQSHSEPPSKLSSPGGKGKPVVKLVHEKEDLPHSRALPLRFPHHVWNLDLRSRFSRVNGGIQPIGPLLLAPISEIYGRHWVYIGASFSLLAFGAGAAAAQNFAIHLIYRFRLRWELYRESTPPRLALGPVAVGRARSAHLVHDPFDAGNRRSLRGLPCSRVSLQSILLPIRMLCPDMIMLLLAEVHTTFGYGVIFSFSLSFRYILGSNYGFDDRVSSLSCLSLVIGYALAILIYLLIEQRIVSAAQRPENKPDAPEGRLYSSGVGGVLVLVGEAW</sequence>
<organism evidence="7 8">
    <name type="scientific">Aspergillus cavernicola</name>
    <dbReference type="NCBI Taxonomy" id="176166"/>
    <lineage>
        <taxon>Eukaryota</taxon>
        <taxon>Fungi</taxon>
        <taxon>Dikarya</taxon>
        <taxon>Ascomycota</taxon>
        <taxon>Pezizomycotina</taxon>
        <taxon>Eurotiomycetes</taxon>
        <taxon>Eurotiomycetidae</taxon>
        <taxon>Eurotiales</taxon>
        <taxon>Aspergillaceae</taxon>
        <taxon>Aspergillus</taxon>
        <taxon>Aspergillus subgen. Nidulantes</taxon>
    </lineage>
</organism>
<feature type="region of interest" description="Disordered" evidence="5">
    <location>
        <begin position="11"/>
        <end position="35"/>
    </location>
</feature>
<dbReference type="PANTHER" id="PTHR23502:SF182">
    <property type="entry name" value="POLYAMINE TRANSPORTER, PUTATIVE-RELATED"/>
    <property type="match status" value="1"/>
</dbReference>
<evidence type="ECO:0000256" key="3">
    <source>
        <dbReference type="ARBA" id="ARBA00022989"/>
    </source>
</evidence>
<evidence type="ECO:0000256" key="6">
    <source>
        <dbReference type="SAM" id="Phobius"/>
    </source>
</evidence>
<evidence type="ECO:0000313" key="8">
    <source>
        <dbReference type="Proteomes" id="UP001610335"/>
    </source>
</evidence>
<evidence type="ECO:0008006" key="9">
    <source>
        <dbReference type="Google" id="ProtNLM"/>
    </source>
</evidence>
<evidence type="ECO:0000256" key="2">
    <source>
        <dbReference type="ARBA" id="ARBA00022692"/>
    </source>
</evidence>
<dbReference type="Proteomes" id="UP001610335">
    <property type="component" value="Unassembled WGS sequence"/>
</dbReference>
<proteinExistence type="predicted"/>
<evidence type="ECO:0000256" key="1">
    <source>
        <dbReference type="ARBA" id="ARBA00004141"/>
    </source>
</evidence>
<feature type="transmembrane region" description="Helical" evidence="6">
    <location>
        <begin position="231"/>
        <end position="252"/>
    </location>
</feature>
<feature type="transmembrane region" description="Helical" evidence="6">
    <location>
        <begin position="193"/>
        <end position="219"/>
    </location>
</feature>
<evidence type="ECO:0000256" key="4">
    <source>
        <dbReference type="ARBA" id="ARBA00023136"/>
    </source>
</evidence>
<evidence type="ECO:0000313" key="7">
    <source>
        <dbReference type="EMBL" id="KAL2811921.1"/>
    </source>
</evidence>
<keyword evidence="2 6" id="KW-0812">Transmembrane</keyword>
<dbReference type="Gene3D" id="1.20.1250.20">
    <property type="entry name" value="MFS general substrate transporter like domains"/>
    <property type="match status" value="1"/>
</dbReference>
<comment type="subcellular location">
    <subcellularLocation>
        <location evidence="1">Membrane</location>
        <topology evidence="1">Multi-pass membrane protein</topology>
    </subcellularLocation>
</comment>
<gene>
    <name evidence="7" type="ORF">BDW59DRAFT_167922</name>
</gene>
<dbReference type="PANTHER" id="PTHR23502">
    <property type="entry name" value="MAJOR FACILITATOR SUPERFAMILY"/>
    <property type="match status" value="1"/>
</dbReference>
<accession>A0ABR4H8Y8</accession>
<name>A0ABR4H8Y8_9EURO</name>
<feature type="compositionally biased region" description="Polar residues" evidence="5">
    <location>
        <begin position="14"/>
        <end position="27"/>
    </location>
</feature>